<evidence type="ECO:0000256" key="1">
    <source>
        <dbReference type="ARBA" id="ARBA00001971"/>
    </source>
</evidence>
<dbReference type="PRINTS" id="PR00385">
    <property type="entry name" value="P450"/>
</dbReference>
<evidence type="ECO:0000256" key="3">
    <source>
        <dbReference type="ARBA" id="ARBA00022617"/>
    </source>
</evidence>
<feature type="region of interest" description="Disordered" evidence="8">
    <location>
        <begin position="659"/>
        <end position="691"/>
    </location>
</feature>
<dbReference type="InterPro" id="IPR001128">
    <property type="entry name" value="Cyt_P450"/>
</dbReference>
<gene>
    <name evidence="9" type="ORF">TARUN_3073</name>
</gene>
<evidence type="ECO:0000256" key="7">
    <source>
        <dbReference type="RuleBase" id="RU000461"/>
    </source>
</evidence>
<organism evidence="9 10">
    <name type="scientific">Trichoderma arundinaceum</name>
    <dbReference type="NCBI Taxonomy" id="490622"/>
    <lineage>
        <taxon>Eukaryota</taxon>
        <taxon>Fungi</taxon>
        <taxon>Dikarya</taxon>
        <taxon>Ascomycota</taxon>
        <taxon>Pezizomycotina</taxon>
        <taxon>Sordariomycetes</taxon>
        <taxon>Hypocreomycetidae</taxon>
        <taxon>Hypocreales</taxon>
        <taxon>Hypocreaceae</taxon>
        <taxon>Trichoderma</taxon>
    </lineage>
</organism>
<dbReference type="InterPro" id="IPR036396">
    <property type="entry name" value="Cyt_P450_sf"/>
</dbReference>
<dbReference type="PANTHER" id="PTHR24305:SF166">
    <property type="entry name" value="CYTOCHROME P450 12A4, MITOCHONDRIAL-RELATED"/>
    <property type="match status" value="1"/>
</dbReference>
<dbReference type="PANTHER" id="PTHR24305">
    <property type="entry name" value="CYTOCHROME P450"/>
    <property type="match status" value="1"/>
</dbReference>
<evidence type="ECO:0000256" key="4">
    <source>
        <dbReference type="ARBA" id="ARBA00022723"/>
    </source>
</evidence>
<dbReference type="SUPFAM" id="SSF48264">
    <property type="entry name" value="Cytochrome P450"/>
    <property type="match status" value="1"/>
</dbReference>
<dbReference type="InterPro" id="IPR017972">
    <property type="entry name" value="Cyt_P450_CS"/>
</dbReference>
<comment type="caution">
    <text evidence="9">The sequence shown here is derived from an EMBL/GenBank/DDBJ whole genome shotgun (WGS) entry which is preliminary data.</text>
</comment>
<keyword evidence="7" id="KW-0560">Oxidoreductase</keyword>
<keyword evidence="10" id="KW-1185">Reference proteome</keyword>
<dbReference type="GO" id="GO:0005506">
    <property type="term" value="F:iron ion binding"/>
    <property type="evidence" value="ECO:0007669"/>
    <property type="project" value="InterPro"/>
</dbReference>
<dbReference type="Proteomes" id="UP000266272">
    <property type="component" value="Unassembled WGS sequence"/>
</dbReference>
<evidence type="ECO:0000256" key="2">
    <source>
        <dbReference type="ARBA" id="ARBA00010617"/>
    </source>
</evidence>
<dbReference type="GO" id="GO:0020037">
    <property type="term" value="F:heme binding"/>
    <property type="evidence" value="ECO:0007669"/>
    <property type="project" value="InterPro"/>
</dbReference>
<protein>
    <submittedName>
        <fullName evidence="9">Cytochrome p450</fullName>
    </submittedName>
</protein>
<proteinExistence type="inferred from homology"/>
<comment type="cofactor">
    <cofactor evidence="1 6">
        <name>heme</name>
        <dbReference type="ChEBI" id="CHEBI:30413"/>
    </cofactor>
</comment>
<feature type="binding site" description="axial binding residue" evidence="6">
    <location>
        <position position="461"/>
    </location>
    <ligand>
        <name>heme</name>
        <dbReference type="ChEBI" id="CHEBI:30413"/>
    </ligand>
    <ligandPart>
        <name>Fe</name>
        <dbReference type="ChEBI" id="CHEBI:18248"/>
    </ligandPart>
</feature>
<dbReference type="GO" id="GO:0016705">
    <property type="term" value="F:oxidoreductase activity, acting on paired donors, with incorporation or reduction of molecular oxygen"/>
    <property type="evidence" value="ECO:0007669"/>
    <property type="project" value="InterPro"/>
</dbReference>
<dbReference type="Gene3D" id="1.10.630.10">
    <property type="entry name" value="Cytochrome P450"/>
    <property type="match status" value="1"/>
</dbReference>
<dbReference type="GO" id="GO:0004497">
    <property type="term" value="F:monooxygenase activity"/>
    <property type="evidence" value="ECO:0007669"/>
    <property type="project" value="UniProtKB-KW"/>
</dbReference>
<sequence>MIPNFVYRTRHEWFAKVGESFLLVSPGRLVLLTDNAETIRTITLKREQFPKWTAVYSILRQFGENVLTTEGSIWRMHRKVTSASFNERNAALVFREAIAQTQGMLRMWTGPSGGTRKEPLVTLQQDTMKLALNIISYVGFSIRLLWPGETHDATTDPKLVKYGSHVPSDGHKLSFTDTMEILLEYLLLLLIVPRWILRLFPFEKIKKAVLSYDEYVSYMNELLDEKIEDARKGEHSEGMDLMGQLAKSCFGTDNKDATLTREEIIGNAFIMFVAGHETTANAIHFTLIFLATNPEAQRRIQKDVDDILGGQDPKDWDYDSLVNPMTASMMGAAMYETLRLVPAVTEIPKTVVSDESFLMDGTKYILPKNTGISLVTVSAHANPRYWPTRPSKITPGKSNILDYAPERWFQTMDKERSQGNEDVAGADSEDFGGFQGPDTSAQLFKPERGAYIPFSDGARSCLGRRIAVVEIIAALAVIFRSYSIELAVDEWASPDQVDQMSQGEKARIYKKAQDKSRWTVGQATTRLTLNLHGGEHVPVRIVKRGEEKFVNWVDKDSILDGTLGPGPGSRYYKQQHRARLGKQQAGRLLRALAAAHSSRHQKANPLVGDGFRISGAIAPFVSGHVDRLDSPARSSHVRRPLEVLGVSGIPAKRRHLDACQRGTRKRRNKQATCPSSRPSAFSHTEMWENRA</sequence>
<evidence type="ECO:0000256" key="5">
    <source>
        <dbReference type="ARBA" id="ARBA00023004"/>
    </source>
</evidence>
<dbReference type="PROSITE" id="PS00086">
    <property type="entry name" value="CYTOCHROME_P450"/>
    <property type="match status" value="1"/>
</dbReference>
<keyword evidence="4 6" id="KW-0479">Metal-binding</keyword>
<dbReference type="OrthoDB" id="1470350at2759"/>
<dbReference type="EMBL" id="PXOA01000174">
    <property type="protein sequence ID" value="RFU79158.1"/>
    <property type="molecule type" value="Genomic_DNA"/>
</dbReference>
<evidence type="ECO:0000256" key="8">
    <source>
        <dbReference type="SAM" id="MobiDB-lite"/>
    </source>
</evidence>
<keyword evidence="3 6" id="KW-0349">Heme</keyword>
<name>A0A395NT45_TRIAR</name>
<comment type="similarity">
    <text evidence="2 7">Belongs to the cytochrome P450 family.</text>
</comment>
<keyword evidence="7" id="KW-0503">Monooxygenase</keyword>
<evidence type="ECO:0000256" key="6">
    <source>
        <dbReference type="PIRSR" id="PIRSR602401-1"/>
    </source>
</evidence>
<dbReference type="PRINTS" id="PR00463">
    <property type="entry name" value="EP450I"/>
</dbReference>
<evidence type="ECO:0000313" key="10">
    <source>
        <dbReference type="Proteomes" id="UP000266272"/>
    </source>
</evidence>
<keyword evidence="5 6" id="KW-0408">Iron</keyword>
<reference evidence="9 10" key="1">
    <citation type="journal article" date="2018" name="PLoS Pathog.">
        <title>Evolution of structural diversity of trichothecenes, a family of toxins produced by plant pathogenic and entomopathogenic fungi.</title>
        <authorList>
            <person name="Proctor R.H."/>
            <person name="McCormick S.P."/>
            <person name="Kim H.S."/>
            <person name="Cardoza R.E."/>
            <person name="Stanley A.M."/>
            <person name="Lindo L."/>
            <person name="Kelly A."/>
            <person name="Brown D.W."/>
            <person name="Lee T."/>
            <person name="Vaughan M.M."/>
            <person name="Alexander N.J."/>
            <person name="Busman M."/>
            <person name="Gutierrez S."/>
        </authorList>
    </citation>
    <scope>NUCLEOTIDE SEQUENCE [LARGE SCALE GENOMIC DNA]</scope>
    <source>
        <strain evidence="9 10">IBT 40837</strain>
    </source>
</reference>
<dbReference type="InterPro" id="IPR002401">
    <property type="entry name" value="Cyt_P450_E_grp-I"/>
</dbReference>
<dbReference type="CDD" id="cd11070">
    <property type="entry name" value="CYP56-like"/>
    <property type="match status" value="1"/>
</dbReference>
<dbReference type="Pfam" id="PF00067">
    <property type="entry name" value="p450"/>
    <property type="match status" value="1"/>
</dbReference>
<evidence type="ECO:0000313" key="9">
    <source>
        <dbReference type="EMBL" id="RFU79158.1"/>
    </source>
</evidence>
<accession>A0A395NT45</accession>
<dbReference type="STRING" id="490622.A0A395NT45"/>
<dbReference type="AlphaFoldDB" id="A0A395NT45"/>
<feature type="compositionally biased region" description="Polar residues" evidence="8">
    <location>
        <begin position="670"/>
        <end position="682"/>
    </location>
</feature>
<dbReference type="InterPro" id="IPR050121">
    <property type="entry name" value="Cytochrome_P450_monoxygenase"/>
</dbReference>